<dbReference type="RefSeq" id="WP_208263268.1">
    <property type="nucleotide sequence ID" value="NZ_JAGEOJ010000031.1"/>
</dbReference>
<dbReference type="Proteomes" id="UP000669179">
    <property type="component" value="Unassembled WGS sequence"/>
</dbReference>
<dbReference type="AlphaFoldDB" id="A0A939PLX2"/>
<keyword evidence="1" id="KW-0812">Transmembrane</keyword>
<dbReference type="InterPro" id="IPR025333">
    <property type="entry name" value="DUF4239"/>
</dbReference>
<keyword evidence="1" id="KW-1133">Transmembrane helix</keyword>
<protein>
    <submittedName>
        <fullName evidence="2">DUF4239 domain-containing protein</fullName>
    </submittedName>
</protein>
<organism evidence="2 3">
    <name type="scientific">Actinomadura barringtoniae</name>
    <dbReference type="NCBI Taxonomy" id="1427535"/>
    <lineage>
        <taxon>Bacteria</taxon>
        <taxon>Bacillati</taxon>
        <taxon>Actinomycetota</taxon>
        <taxon>Actinomycetes</taxon>
        <taxon>Streptosporangiales</taxon>
        <taxon>Thermomonosporaceae</taxon>
        <taxon>Actinomadura</taxon>
    </lineage>
</organism>
<name>A0A939PLX2_9ACTN</name>
<feature type="transmembrane region" description="Helical" evidence="1">
    <location>
        <begin position="177"/>
        <end position="197"/>
    </location>
</feature>
<evidence type="ECO:0000313" key="2">
    <source>
        <dbReference type="EMBL" id="MBO2455040.1"/>
    </source>
</evidence>
<feature type="transmembrane region" description="Helical" evidence="1">
    <location>
        <begin position="40"/>
        <end position="60"/>
    </location>
</feature>
<gene>
    <name evidence="2" type="ORF">J4573_48690</name>
</gene>
<keyword evidence="3" id="KW-1185">Reference proteome</keyword>
<comment type="caution">
    <text evidence="2">The sequence shown here is derived from an EMBL/GenBank/DDBJ whole genome shotgun (WGS) entry which is preliminary data.</text>
</comment>
<proteinExistence type="predicted"/>
<sequence>MTVYVLAAACAVLLVLIAGRLVRRVNKASDDDAPDGPTNGYTGAMLSALFLLAFAIAIVVPWTNTDAARVNTYTESEAVVEGAWAASRLPAPDGQRVVAELRGYVEQVRGPEWDRMADGQMTGDGWARLERLRREVAGLRLKGDDQEEIRTSVLDHLAEISAARRQRAMDAKATPPAGLLVVTVATGLIVLLFPFLSGARPRGMSLIPMVLMAALLGIGTWLCFDISHAFAGALAVRPDAFNAVLTELQRISGSA</sequence>
<feature type="transmembrane region" description="Helical" evidence="1">
    <location>
        <begin position="203"/>
        <end position="224"/>
    </location>
</feature>
<dbReference type="Pfam" id="PF14023">
    <property type="entry name" value="Bestrophin-like"/>
    <property type="match status" value="1"/>
</dbReference>
<dbReference type="EMBL" id="JAGEOJ010000031">
    <property type="protein sequence ID" value="MBO2455040.1"/>
    <property type="molecule type" value="Genomic_DNA"/>
</dbReference>
<evidence type="ECO:0000313" key="3">
    <source>
        <dbReference type="Proteomes" id="UP000669179"/>
    </source>
</evidence>
<evidence type="ECO:0000256" key="1">
    <source>
        <dbReference type="SAM" id="Phobius"/>
    </source>
</evidence>
<keyword evidence="1" id="KW-0472">Membrane</keyword>
<accession>A0A939PLX2</accession>
<reference evidence="2" key="1">
    <citation type="submission" date="2021-03" db="EMBL/GenBank/DDBJ databases">
        <authorList>
            <person name="Kanchanasin P."/>
            <person name="Saeng-In P."/>
            <person name="Phongsopitanun W."/>
            <person name="Yuki M."/>
            <person name="Kudo T."/>
            <person name="Ohkuma M."/>
            <person name="Tanasupawat S."/>
        </authorList>
    </citation>
    <scope>NUCLEOTIDE SEQUENCE</scope>
    <source>
        <strain evidence="2">GKU 128</strain>
    </source>
</reference>